<dbReference type="Proteomes" id="UP000009319">
    <property type="component" value="Unassembled WGS sequence"/>
</dbReference>
<evidence type="ECO:0000259" key="1">
    <source>
        <dbReference type="PROSITE" id="PS51186"/>
    </source>
</evidence>
<reference evidence="2 3" key="1">
    <citation type="journal article" date="2013" name="Genome Announc.">
        <title>Draft Genome Sequence of Rhizobium mesoamericanum STM3625, a Nitrogen-Fixing Symbiont of Mimosa pudica Isolated in French Guiana (South America).</title>
        <authorList>
            <person name="Moulin L."/>
            <person name="Mornico D."/>
            <person name="Melkonian R."/>
            <person name="Klonowska A."/>
        </authorList>
    </citation>
    <scope>NUCLEOTIDE SEQUENCE [LARGE SCALE GENOMIC DNA]</scope>
    <source>
        <strain evidence="2 3">STM3625</strain>
    </source>
</reference>
<evidence type="ECO:0000313" key="2">
    <source>
        <dbReference type="EMBL" id="CCM75884.1"/>
    </source>
</evidence>
<dbReference type="SUPFAM" id="SSF55729">
    <property type="entry name" value="Acyl-CoA N-acyltransferases (Nat)"/>
    <property type="match status" value="1"/>
</dbReference>
<evidence type="ECO:0000313" key="3">
    <source>
        <dbReference type="Proteomes" id="UP000009319"/>
    </source>
</evidence>
<protein>
    <recommendedName>
        <fullName evidence="1">N-acetyltransferase domain-containing protein</fullName>
    </recommendedName>
</protein>
<dbReference type="PROSITE" id="PS51186">
    <property type="entry name" value="GNAT"/>
    <property type="match status" value="1"/>
</dbReference>
<dbReference type="Gene3D" id="3.40.630.30">
    <property type="match status" value="1"/>
</dbReference>
<dbReference type="EMBL" id="CANI01000020">
    <property type="protein sequence ID" value="CCM75884.1"/>
    <property type="molecule type" value="Genomic_DNA"/>
</dbReference>
<keyword evidence="3" id="KW-1185">Reference proteome</keyword>
<feature type="domain" description="N-acetyltransferase" evidence="1">
    <location>
        <begin position="39"/>
        <end position="190"/>
    </location>
</feature>
<dbReference type="GO" id="GO:0016747">
    <property type="term" value="F:acyltransferase activity, transferring groups other than amino-acyl groups"/>
    <property type="evidence" value="ECO:0007669"/>
    <property type="project" value="InterPro"/>
</dbReference>
<dbReference type="Pfam" id="PF00583">
    <property type="entry name" value="Acetyltransf_1"/>
    <property type="match status" value="1"/>
</dbReference>
<accession>K0Q0J2</accession>
<organism evidence="2 3">
    <name type="scientific">Rhizobium mesoamericanum STM3625</name>
    <dbReference type="NCBI Taxonomy" id="1211777"/>
    <lineage>
        <taxon>Bacteria</taxon>
        <taxon>Pseudomonadati</taxon>
        <taxon>Pseudomonadota</taxon>
        <taxon>Alphaproteobacteria</taxon>
        <taxon>Hyphomicrobiales</taxon>
        <taxon>Rhizobiaceae</taxon>
        <taxon>Rhizobium/Agrobacterium group</taxon>
        <taxon>Rhizobium</taxon>
    </lineage>
</organism>
<dbReference type="InterPro" id="IPR016181">
    <property type="entry name" value="Acyl_CoA_acyltransferase"/>
</dbReference>
<dbReference type="STRING" id="1211777.BN77_3068"/>
<name>K0Q0J2_9HYPH</name>
<proteinExistence type="predicted"/>
<comment type="caution">
    <text evidence="2">The sequence shown here is derived from an EMBL/GenBank/DDBJ whole genome shotgun (WGS) entry which is preliminary data.</text>
</comment>
<sequence>MKGSEGLQGGHVKRLQSLGQHRNAAACTSILNDDVPAGLTRLDLPPGAGDAAIQRIQACMAEHGIAPFSGALLAGKIVPAVTLALVDAYGDIVATAHANIPLNGHSKHRGTTWVGLIAVAAQQRGNGLGRLINALAVGAAFETLCAHEVVVFVHADNTVSRRMIEACGLRLDPAILCGLATPIVDTRFTI</sequence>
<dbReference type="InterPro" id="IPR000182">
    <property type="entry name" value="GNAT_dom"/>
</dbReference>
<dbReference type="AlphaFoldDB" id="K0Q0J2"/>
<gene>
    <name evidence="2" type="ORF">BN77_3068</name>
</gene>
<dbReference type="eggNOG" id="ENOG502ZC6U">
    <property type="taxonomic scope" value="Bacteria"/>
</dbReference>
<dbReference type="HOGENOM" id="CLU_1426962_0_0_5"/>